<reference evidence="4" key="1">
    <citation type="journal article" date="2020" name="bioRxiv">
        <title>Comparative genomics of Chlamydomonas.</title>
        <authorList>
            <person name="Craig R.J."/>
            <person name="Hasan A.R."/>
            <person name="Ness R.W."/>
            <person name="Keightley P.D."/>
        </authorList>
    </citation>
    <scope>NUCLEOTIDE SEQUENCE</scope>
    <source>
        <strain evidence="4">SAG 7.73</strain>
    </source>
</reference>
<gene>
    <name evidence="4" type="ORF">HXX76_008362</name>
</gene>
<dbReference type="AlphaFoldDB" id="A0A835T800"/>
<dbReference type="OrthoDB" id="535306at2759"/>
<dbReference type="GO" id="GO:0016020">
    <property type="term" value="C:membrane"/>
    <property type="evidence" value="ECO:0007669"/>
    <property type="project" value="InterPro"/>
</dbReference>
<feature type="region of interest" description="Disordered" evidence="2">
    <location>
        <begin position="1"/>
        <end position="35"/>
    </location>
</feature>
<organism evidence="4 5">
    <name type="scientific">Chlamydomonas incerta</name>
    <dbReference type="NCBI Taxonomy" id="51695"/>
    <lineage>
        <taxon>Eukaryota</taxon>
        <taxon>Viridiplantae</taxon>
        <taxon>Chlorophyta</taxon>
        <taxon>core chlorophytes</taxon>
        <taxon>Chlorophyceae</taxon>
        <taxon>CS clade</taxon>
        <taxon>Chlamydomonadales</taxon>
        <taxon>Chlamydomonadaceae</taxon>
        <taxon>Chlamydomonas</taxon>
    </lineage>
</organism>
<evidence type="ECO:0000256" key="1">
    <source>
        <dbReference type="ARBA" id="ARBA00023157"/>
    </source>
</evidence>
<dbReference type="Proteomes" id="UP000650467">
    <property type="component" value="Unassembled WGS sequence"/>
</dbReference>
<evidence type="ECO:0000313" key="5">
    <source>
        <dbReference type="Proteomes" id="UP000650467"/>
    </source>
</evidence>
<dbReference type="Gene3D" id="3.10.250.10">
    <property type="entry name" value="SRCR-like domain"/>
    <property type="match status" value="1"/>
</dbReference>
<keyword evidence="1" id="KW-1015">Disulfide bond</keyword>
<dbReference type="SUPFAM" id="SSF56487">
    <property type="entry name" value="SRCR-like"/>
    <property type="match status" value="1"/>
</dbReference>
<feature type="region of interest" description="Disordered" evidence="2">
    <location>
        <begin position="96"/>
        <end position="122"/>
    </location>
</feature>
<proteinExistence type="predicted"/>
<name>A0A835T800_CHLIN</name>
<dbReference type="PROSITE" id="PS50287">
    <property type="entry name" value="SRCR_2"/>
    <property type="match status" value="1"/>
</dbReference>
<evidence type="ECO:0000259" key="3">
    <source>
        <dbReference type="PROSITE" id="PS50287"/>
    </source>
</evidence>
<feature type="compositionally biased region" description="Low complexity" evidence="2">
    <location>
        <begin position="109"/>
        <end position="118"/>
    </location>
</feature>
<feature type="region of interest" description="Disordered" evidence="2">
    <location>
        <begin position="216"/>
        <end position="237"/>
    </location>
</feature>
<evidence type="ECO:0000256" key="2">
    <source>
        <dbReference type="SAM" id="MobiDB-lite"/>
    </source>
</evidence>
<dbReference type="InterPro" id="IPR036772">
    <property type="entry name" value="SRCR-like_dom_sf"/>
</dbReference>
<dbReference type="InterPro" id="IPR001190">
    <property type="entry name" value="SRCR"/>
</dbReference>
<keyword evidence="5" id="KW-1185">Reference proteome</keyword>
<dbReference type="EMBL" id="JAEHOC010000019">
    <property type="protein sequence ID" value="KAG2433295.1"/>
    <property type="molecule type" value="Genomic_DNA"/>
</dbReference>
<sequence length="395" mass="41422">MAQISASPPGASPDEGNGVRLAGGQQGTRSRGRLEISSADYDGEVTWRPVCASSYFGDAQAQIMCEMMGYVYGRTYFSAEVSYLNTSESATPQTADSLFCMSNSPTPPSSSDSPPTDDQFGGRRRRRLLHNVAASDRTDGANSHAGAISAIANGAAARQAAGGRAAGAHRRGLRSMRSYRINSPLDAPYTCSFTLGSCDDTLGPLVGIECSLFELPPAPPPPPSPPSPPPAPPPLSSTIRLVGSIRPWASKVESNLCSSTTANWPGCSLFGRVELQLSDADGNHIWAPLCVPPSDGSVSLSQLAPKACKQALNWSRNVKPVFAVNGYPLLPGWAIPTGPVTSAGDFNQADYHVWVSVVGGDLSAAATLQDLDLMVMTEPCPSGYMFGVQCSIAKP</sequence>
<protein>
    <recommendedName>
        <fullName evidence="3">SRCR domain-containing protein</fullName>
    </recommendedName>
</protein>
<comment type="caution">
    <text evidence="4">The sequence shown here is derived from an EMBL/GenBank/DDBJ whole genome shotgun (WGS) entry which is preliminary data.</text>
</comment>
<accession>A0A835T800</accession>
<feature type="domain" description="SRCR" evidence="3">
    <location>
        <begin position="19"/>
        <end position="100"/>
    </location>
</feature>
<feature type="compositionally biased region" description="Pro residues" evidence="2">
    <location>
        <begin position="216"/>
        <end position="235"/>
    </location>
</feature>
<evidence type="ECO:0000313" key="4">
    <source>
        <dbReference type="EMBL" id="KAG2433295.1"/>
    </source>
</evidence>